<dbReference type="Pfam" id="PF08268">
    <property type="entry name" value="FBA_3"/>
    <property type="match status" value="1"/>
</dbReference>
<dbReference type="InterPro" id="IPR050796">
    <property type="entry name" value="SCF_F-box_component"/>
</dbReference>
<dbReference type="SUPFAM" id="SSF81383">
    <property type="entry name" value="F-box domain"/>
    <property type="match status" value="1"/>
</dbReference>
<dbReference type="OrthoDB" id="1918594at2759"/>
<dbReference type="AlphaFoldDB" id="A0A7J0E749"/>
<keyword evidence="3" id="KW-1185">Reference proteome</keyword>
<dbReference type="Gene3D" id="1.20.1280.50">
    <property type="match status" value="1"/>
</dbReference>
<comment type="caution">
    <text evidence="2">The sequence shown here is derived from an EMBL/GenBank/DDBJ whole genome shotgun (WGS) entry which is preliminary data.</text>
</comment>
<dbReference type="EMBL" id="BJWL01000002">
    <property type="protein sequence ID" value="GFY82311.1"/>
    <property type="molecule type" value="Genomic_DNA"/>
</dbReference>
<evidence type="ECO:0000259" key="1">
    <source>
        <dbReference type="Pfam" id="PF08268"/>
    </source>
</evidence>
<dbReference type="PANTHER" id="PTHR31672">
    <property type="entry name" value="BNACNNG10540D PROTEIN"/>
    <property type="match status" value="1"/>
</dbReference>
<dbReference type="InterPro" id="IPR017451">
    <property type="entry name" value="F-box-assoc_interact_dom"/>
</dbReference>
<evidence type="ECO:0000313" key="3">
    <source>
        <dbReference type="Proteomes" id="UP000585474"/>
    </source>
</evidence>
<dbReference type="InterPro" id="IPR036047">
    <property type="entry name" value="F-box-like_dom_sf"/>
</dbReference>
<protein>
    <recommendedName>
        <fullName evidence="1">F-box associated beta-propeller type 3 domain-containing protein</fullName>
    </recommendedName>
</protein>
<dbReference type="PANTHER" id="PTHR31672:SF11">
    <property type="entry name" value="F-BOX PROTEIN CPR1-LIKE ISOFORM X2"/>
    <property type="match status" value="1"/>
</dbReference>
<feature type="domain" description="F-box associated beta-propeller type 3" evidence="1">
    <location>
        <begin position="170"/>
        <end position="343"/>
    </location>
</feature>
<sequence length="380" mass="44468">MLNQQMMEEVAEINDFESFLKEANVLKYKKNLLKQEVEDSGTNLPYHVLYDILVKFPASYLYENSRLVCKWWKEVISTSDFIAENALQAKSQALIQQSSTSPKSQYFKVKLMEIYELKLDYKLHESPDVTKHSLNALQGAHTKNVDVHSHLTLSPRCTKWSMSMPNLFGFEIFALGCSDNSWRRVSGPWKDPWERPFDLKFRWSDPVLVSGRFLHWYVNSHQYIISMDVSDESFRATLFPGFDYLITRDNYSLLELGDCLSFVCHGFDGKIDVWVLEDFHRQVWFRKHSISAETISYTTNYDYLLSVKYNNAVPNLDNLIPLGSLRDGEVLAFAHKHSDAFYIYETRRREMKKLKMPTKDAKPFIPHRNTLLHWNTPKGS</sequence>
<organism evidence="2 3">
    <name type="scientific">Actinidia rufa</name>
    <dbReference type="NCBI Taxonomy" id="165716"/>
    <lineage>
        <taxon>Eukaryota</taxon>
        <taxon>Viridiplantae</taxon>
        <taxon>Streptophyta</taxon>
        <taxon>Embryophyta</taxon>
        <taxon>Tracheophyta</taxon>
        <taxon>Spermatophyta</taxon>
        <taxon>Magnoliopsida</taxon>
        <taxon>eudicotyledons</taxon>
        <taxon>Gunneridae</taxon>
        <taxon>Pentapetalae</taxon>
        <taxon>asterids</taxon>
        <taxon>Ericales</taxon>
        <taxon>Actinidiaceae</taxon>
        <taxon>Actinidia</taxon>
    </lineage>
</organism>
<dbReference type="InterPro" id="IPR013187">
    <property type="entry name" value="F-box-assoc_dom_typ3"/>
</dbReference>
<gene>
    <name evidence="2" type="ORF">Acr_02g0005510</name>
</gene>
<dbReference type="Proteomes" id="UP000585474">
    <property type="component" value="Unassembled WGS sequence"/>
</dbReference>
<reference evidence="2 3" key="1">
    <citation type="submission" date="2019-07" db="EMBL/GenBank/DDBJ databases">
        <title>De Novo Assembly of kiwifruit Actinidia rufa.</title>
        <authorList>
            <person name="Sugita-Konishi S."/>
            <person name="Sato K."/>
            <person name="Mori E."/>
            <person name="Abe Y."/>
            <person name="Kisaki G."/>
            <person name="Hamano K."/>
            <person name="Suezawa K."/>
            <person name="Otani M."/>
            <person name="Fukuda T."/>
            <person name="Manabe T."/>
            <person name="Gomi K."/>
            <person name="Tabuchi M."/>
            <person name="Akimitsu K."/>
            <person name="Kataoka I."/>
        </authorList>
    </citation>
    <scope>NUCLEOTIDE SEQUENCE [LARGE SCALE GENOMIC DNA]</scope>
    <source>
        <strain evidence="3">cv. Fuchu</strain>
    </source>
</reference>
<proteinExistence type="predicted"/>
<accession>A0A7J0E749</accession>
<evidence type="ECO:0000313" key="2">
    <source>
        <dbReference type="EMBL" id="GFY82311.1"/>
    </source>
</evidence>
<dbReference type="NCBIfam" id="TIGR01640">
    <property type="entry name" value="F_box_assoc_1"/>
    <property type="match status" value="1"/>
</dbReference>
<name>A0A7J0E749_9ERIC</name>